<name>A0ABM9FLC6_9VIBR</name>
<reference evidence="1" key="1">
    <citation type="submission" date="2022-06" db="EMBL/GenBank/DDBJ databases">
        <authorList>
            <person name="Goudenege D."/>
            <person name="Le Roux F."/>
        </authorList>
    </citation>
    <scope>NUCLEOTIDE SEQUENCE</scope>
    <source>
        <strain evidence="1">12-063</strain>
    </source>
</reference>
<proteinExistence type="predicted"/>
<keyword evidence="2" id="KW-1185">Reference proteome</keyword>
<evidence type="ECO:0000313" key="1">
    <source>
        <dbReference type="EMBL" id="CAH8205071.1"/>
    </source>
</evidence>
<gene>
    <name evidence="1" type="ORF">VAE063_1260001</name>
</gene>
<dbReference type="EMBL" id="CALYLK010000029">
    <property type="protein sequence ID" value="CAH8205071.1"/>
    <property type="molecule type" value="Genomic_DNA"/>
</dbReference>
<accession>A0ABM9FLC6</accession>
<evidence type="ECO:0000313" key="2">
    <source>
        <dbReference type="Proteomes" id="UP001152658"/>
    </source>
</evidence>
<dbReference type="Proteomes" id="UP001152658">
    <property type="component" value="Unassembled WGS sequence"/>
</dbReference>
<organism evidence="1 2">
    <name type="scientific">Vibrio aestuarianus</name>
    <dbReference type="NCBI Taxonomy" id="28171"/>
    <lineage>
        <taxon>Bacteria</taxon>
        <taxon>Pseudomonadati</taxon>
        <taxon>Pseudomonadota</taxon>
        <taxon>Gammaproteobacteria</taxon>
        <taxon>Vibrionales</taxon>
        <taxon>Vibrionaceae</taxon>
        <taxon>Vibrio</taxon>
    </lineage>
</organism>
<protein>
    <submittedName>
        <fullName evidence="1">Uncharacterized protein</fullName>
    </submittedName>
</protein>
<sequence>MMLTTLGGFVKKPCVRDRALKHYMKNALMIVVSNWNSAVNKSIMFTSLAGSIYKP</sequence>
<comment type="caution">
    <text evidence="1">The sequence shown here is derived from an EMBL/GenBank/DDBJ whole genome shotgun (WGS) entry which is preliminary data.</text>
</comment>